<feature type="region of interest" description="Disordered" evidence="1">
    <location>
        <begin position="174"/>
        <end position="199"/>
    </location>
</feature>
<dbReference type="EMBL" id="JAAAJA010000151">
    <property type="protein sequence ID" value="KAG0260549.1"/>
    <property type="molecule type" value="Genomic_DNA"/>
</dbReference>
<feature type="region of interest" description="Disordered" evidence="1">
    <location>
        <begin position="441"/>
        <end position="461"/>
    </location>
</feature>
<name>A0A9P6U5T6_9FUNG</name>
<proteinExistence type="predicted"/>
<accession>A0A9P6U5T6</accession>
<evidence type="ECO:0000313" key="3">
    <source>
        <dbReference type="Proteomes" id="UP000726737"/>
    </source>
</evidence>
<sequence length="499" mass="55680">MASHPIPGWRRSVGPQWSSVKQHGTGSVPPPAMQQGFHTSYLNAISRPDLNHDYQQQQQQQQQQQLEQHRQQLQQQQQLTPPSSNPSSRATSIMTEHQRAHLQHEENQKQQQLYLQQLQLMQRLQAMPGSTTRPWYPTFGPAITTSCSNSTIQLDNSSQYTLVNNAKLNRQAVGPHWRSIQTSSTFSPTPSPPSSSPLLQTRTLTQSMSDFSSALSTPSISSLSTTSTTTSLHSFFSSTSTLHSSPASIDHARATSFRQLDHEMAPSTDSGLTLTQPVYEEYYQSHSYPHDPHHHPQNNRPENSREARDSMPLANRASPTTPRTAQVSQMTTQCTKRKATWQDRVDEGDEGDEEEDEGSRQGYEDRSQLLAAQSSIQQFVPVAESQSMMRPDQDQEMDNADTGVGTTNDISSTSMSSGMGMETGSMDQELMDATSVLDRTEIGPVNNGSKPRTKRTKPRLDPTMYEIMSAAEAWRPQGGEQMQDIFQECFYNAASSSRS</sequence>
<feature type="compositionally biased region" description="Low complexity" evidence="1">
    <location>
        <begin position="179"/>
        <end position="188"/>
    </location>
</feature>
<feature type="compositionally biased region" description="Polar residues" evidence="1">
    <location>
        <begin position="80"/>
        <end position="95"/>
    </location>
</feature>
<feature type="compositionally biased region" description="Polar residues" evidence="1">
    <location>
        <begin position="15"/>
        <end position="25"/>
    </location>
</feature>
<feature type="compositionally biased region" description="Basic and acidic residues" evidence="1">
    <location>
        <begin position="96"/>
        <end position="108"/>
    </location>
</feature>
<comment type="caution">
    <text evidence="2">The sequence shown here is derived from an EMBL/GenBank/DDBJ whole genome shotgun (WGS) entry which is preliminary data.</text>
</comment>
<feature type="region of interest" description="Disordered" evidence="1">
    <location>
        <begin position="400"/>
        <end position="419"/>
    </location>
</feature>
<dbReference type="Proteomes" id="UP000726737">
    <property type="component" value="Unassembled WGS sequence"/>
</dbReference>
<gene>
    <name evidence="2" type="ORF">BG011_001822</name>
</gene>
<feature type="compositionally biased region" description="Polar residues" evidence="1">
    <location>
        <begin position="317"/>
        <end position="334"/>
    </location>
</feature>
<dbReference type="OrthoDB" id="2431684at2759"/>
<feature type="compositionally biased region" description="Low complexity" evidence="1">
    <location>
        <begin position="55"/>
        <end position="79"/>
    </location>
</feature>
<keyword evidence="3" id="KW-1185">Reference proteome</keyword>
<evidence type="ECO:0000313" key="2">
    <source>
        <dbReference type="EMBL" id="KAG0260549.1"/>
    </source>
</evidence>
<feature type="region of interest" description="Disordered" evidence="1">
    <location>
        <begin position="1"/>
        <end position="35"/>
    </location>
</feature>
<dbReference type="AlphaFoldDB" id="A0A9P6U5T6"/>
<feature type="compositionally biased region" description="Acidic residues" evidence="1">
    <location>
        <begin position="346"/>
        <end position="357"/>
    </location>
</feature>
<feature type="region of interest" description="Disordered" evidence="1">
    <location>
        <begin position="285"/>
        <end position="363"/>
    </location>
</feature>
<feature type="region of interest" description="Disordered" evidence="1">
    <location>
        <begin position="52"/>
        <end position="110"/>
    </location>
</feature>
<protein>
    <submittedName>
        <fullName evidence="2">Uncharacterized protein</fullName>
    </submittedName>
</protein>
<reference evidence="2" key="1">
    <citation type="journal article" date="2020" name="Fungal Divers.">
        <title>Resolving the Mortierellaceae phylogeny through synthesis of multi-gene phylogenetics and phylogenomics.</title>
        <authorList>
            <person name="Vandepol N."/>
            <person name="Liber J."/>
            <person name="Desiro A."/>
            <person name="Na H."/>
            <person name="Kennedy M."/>
            <person name="Barry K."/>
            <person name="Grigoriev I.V."/>
            <person name="Miller A.N."/>
            <person name="O'Donnell K."/>
            <person name="Stajich J.E."/>
            <person name="Bonito G."/>
        </authorList>
    </citation>
    <scope>NUCLEOTIDE SEQUENCE</scope>
    <source>
        <strain evidence="2">KOD948</strain>
    </source>
</reference>
<evidence type="ECO:0000256" key="1">
    <source>
        <dbReference type="SAM" id="MobiDB-lite"/>
    </source>
</evidence>
<organism evidence="2 3">
    <name type="scientific">Mortierella polycephala</name>
    <dbReference type="NCBI Taxonomy" id="41804"/>
    <lineage>
        <taxon>Eukaryota</taxon>
        <taxon>Fungi</taxon>
        <taxon>Fungi incertae sedis</taxon>
        <taxon>Mucoromycota</taxon>
        <taxon>Mortierellomycotina</taxon>
        <taxon>Mortierellomycetes</taxon>
        <taxon>Mortierellales</taxon>
        <taxon>Mortierellaceae</taxon>
        <taxon>Mortierella</taxon>
    </lineage>
</organism>